<evidence type="ECO:0000256" key="4">
    <source>
        <dbReference type="ARBA" id="ARBA00022763"/>
    </source>
</evidence>
<dbReference type="GO" id="GO:0032131">
    <property type="term" value="F:alkylated DNA binding"/>
    <property type="evidence" value="ECO:0007669"/>
    <property type="project" value="TreeGrafter"/>
</dbReference>
<dbReference type="Gene3D" id="1.10.1670.40">
    <property type="match status" value="1"/>
</dbReference>
<keyword evidence="8" id="KW-1185">Reference proteome</keyword>
<dbReference type="RefSeq" id="WP_092469112.1">
    <property type="nucleotide sequence ID" value="NZ_FOOX01000002.1"/>
</dbReference>
<dbReference type="GO" id="GO:0005737">
    <property type="term" value="C:cytoplasm"/>
    <property type="evidence" value="ECO:0007669"/>
    <property type="project" value="TreeGrafter"/>
</dbReference>
<dbReference type="GO" id="GO:0032993">
    <property type="term" value="C:protein-DNA complex"/>
    <property type="evidence" value="ECO:0007669"/>
    <property type="project" value="TreeGrafter"/>
</dbReference>
<dbReference type="SUPFAM" id="SSF48150">
    <property type="entry name" value="DNA-glycosylase"/>
    <property type="match status" value="1"/>
</dbReference>
<accession>A0A1I2PQM8</accession>
<dbReference type="GO" id="GO:0008725">
    <property type="term" value="F:DNA-3-methyladenine glycosylase activity"/>
    <property type="evidence" value="ECO:0007669"/>
    <property type="project" value="TreeGrafter"/>
</dbReference>
<dbReference type="AlphaFoldDB" id="A0A1I2PQM8"/>
<dbReference type="Pfam" id="PF00730">
    <property type="entry name" value="HhH-GPD"/>
    <property type="match status" value="1"/>
</dbReference>
<evidence type="ECO:0000313" key="8">
    <source>
        <dbReference type="Proteomes" id="UP000199337"/>
    </source>
</evidence>
<evidence type="ECO:0000256" key="2">
    <source>
        <dbReference type="ARBA" id="ARBA00010817"/>
    </source>
</evidence>
<organism evidence="7 8">
    <name type="scientific">Desulfotruncus arcticus DSM 17038</name>
    <dbReference type="NCBI Taxonomy" id="1121424"/>
    <lineage>
        <taxon>Bacteria</taxon>
        <taxon>Bacillati</taxon>
        <taxon>Bacillota</taxon>
        <taxon>Clostridia</taxon>
        <taxon>Eubacteriales</taxon>
        <taxon>Desulfallaceae</taxon>
        <taxon>Desulfotruncus</taxon>
    </lineage>
</organism>
<dbReference type="PANTHER" id="PTHR43003:SF5">
    <property type="entry name" value="DNA-3-METHYLADENINE GLYCOSYLASE"/>
    <property type="match status" value="1"/>
</dbReference>
<gene>
    <name evidence="7" type="ORF">SAMN05660649_00912</name>
</gene>
<protein>
    <recommendedName>
        <fullName evidence="3">DNA-3-methyladenine glycosylase II</fullName>
        <ecNumber evidence="3">3.2.2.21</ecNumber>
    </recommendedName>
</protein>
<dbReference type="SMART" id="SM00478">
    <property type="entry name" value="ENDO3c"/>
    <property type="match status" value="1"/>
</dbReference>
<dbReference type="GO" id="GO:0043916">
    <property type="term" value="F:DNA-7-methylguanine glycosylase activity"/>
    <property type="evidence" value="ECO:0007669"/>
    <property type="project" value="TreeGrafter"/>
</dbReference>
<evidence type="ECO:0000313" key="7">
    <source>
        <dbReference type="EMBL" id="SFG15731.1"/>
    </source>
</evidence>
<dbReference type="InterPro" id="IPR003265">
    <property type="entry name" value="HhH-GPD_domain"/>
</dbReference>
<dbReference type="GO" id="GO:0006307">
    <property type="term" value="P:DNA alkylation repair"/>
    <property type="evidence" value="ECO:0007669"/>
    <property type="project" value="TreeGrafter"/>
</dbReference>
<evidence type="ECO:0000256" key="5">
    <source>
        <dbReference type="ARBA" id="ARBA00023204"/>
    </source>
</evidence>
<reference evidence="8" key="1">
    <citation type="submission" date="2016-10" db="EMBL/GenBank/DDBJ databases">
        <authorList>
            <person name="Varghese N."/>
            <person name="Submissions S."/>
        </authorList>
    </citation>
    <scope>NUCLEOTIDE SEQUENCE [LARGE SCALE GENOMIC DNA]</scope>
    <source>
        <strain evidence="8">DSM 17038</strain>
    </source>
</reference>
<dbReference type="EC" id="3.2.2.21" evidence="3"/>
<dbReference type="EMBL" id="FOOX01000002">
    <property type="protein sequence ID" value="SFG15731.1"/>
    <property type="molecule type" value="Genomic_DNA"/>
</dbReference>
<evidence type="ECO:0000256" key="1">
    <source>
        <dbReference type="ARBA" id="ARBA00000086"/>
    </source>
</evidence>
<proteinExistence type="inferred from homology"/>
<name>A0A1I2PQM8_9FIRM</name>
<comment type="catalytic activity">
    <reaction evidence="1">
        <text>Hydrolysis of alkylated DNA, releasing 3-methyladenine, 3-methylguanine, 7-methylguanine and 7-methyladenine.</text>
        <dbReference type="EC" id="3.2.2.21"/>
    </reaction>
</comment>
<feature type="domain" description="HhH-GPD" evidence="6">
    <location>
        <begin position="54"/>
        <end position="205"/>
    </location>
</feature>
<sequence>MITVTGQFTLTTKCDAIVSLTATDPLLGELIDLIGELTLPLRDDYFASLVRSIIGQQLSVKAATTIWNRIVQACGEMKPEMILAFDEDKLRAAGVSRPKIIYVKDLAGKVSSGEVNLARLPEMTDDEVIRTLTIIKGIGVWTAQMFLIFSLGRPDVLSIADLGLRRAVQWLYHLDEMPGAKDLEQYGEKWRPYRSAASLYLWEAINRGHVR</sequence>
<dbReference type="CDD" id="cd00056">
    <property type="entry name" value="ENDO3c"/>
    <property type="match status" value="1"/>
</dbReference>
<keyword evidence="4" id="KW-0227">DNA damage</keyword>
<comment type="similarity">
    <text evidence="2">Belongs to the alkylbase DNA glycosidase AlkA family.</text>
</comment>
<evidence type="ECO:0000259" key="6">
    <source>
        <dbReference type="SMART" id="SM00478"/>
    </source>
</evidence>
<keyword evidence="5" id="KW-0234">DNA repair</keyword>
<dbReference type="Proteomes" id="UP000199337">
    <property type="component" value="Unassembled WGS sequence"/>
</dbReference>
<dbReference type="FunFam" id="1.10.340.30:FF:000004">
    <property type="entry name" value="DNA-3-methyladenine glycosylase II"/>
    <property type="match status" value="1"/>
</dbReference>
<dbReference type="PANTHER" id="PTHR43003">
    <property type="entry name" value="DNA-3-METHYLADENINE GLYCOSYLASE"/>
    <property type="match status" value="1"/>
</dbReference>
<dbReference type="InterPro" id="IPR011257">
    <property type="entry name" value="DNA_glycosylase"/>
</dbReference>
<dbReference type="Gene3D" id="1.10.340.30">
    <property type="entry name" value="Hypothetical protein, domain 2"/>
    <property type="match status" value="1"/>
</dbReference>
<evidence type="ECO:0000256" key="3">
    <source>
        <dbReference type="ARBA" id="ARBA00012000"/>
    </source>
</evidence>
<dbReference type="STRING" id="341036.SAMN05660649_00912"/>
<dbReference type="InterPro" id="IPR051912">
    <property type="entry name" value="Alkylbase_DNA_Glycosylase/TA"/>
</dbReference>
<dbReference type="OrthoDB" id="9785929at2"/>
<dbReference type="GO" id="GO:0006285">
    <property type="term" value="P:base-excision repair, AP site formation"/>
    <property type="evidence" value="ECO:0007669"/>
    <property type="project" value="TreeGrafter"/>
</dbReference>